<dbReference type="InterPro" id="IPR046953">
    <property type="entry name" value="Spore_GerAC-like_C"/>
</dbReference>
<sequence length="396" mass="44424">MISKYTRSISCCLLLTQLLLLTGCWSSMEINDRAFVTIMLVDTVEDSQDTQLTLGFQLPNQMIPGQSGGGSASSGDPYTYITKNGETISDAFRKVQSDLSRKIAFGQAHIIVIGKKFAEKGMDPVLEFVKRQPAFHINSNLFATESKVLEIINTPGLFERFASTILTSYIDEEVAVDTTVRDFLVARYRMGDALLPEIIFTNEPGLINEKGKKWMGTGGAVIFRDGAMVSPKMNNDEMRASLWILSQIKTSVVSIESPTDGKKVSFYLEKMKTKIRPRIEADSAAFTISSKAEAYVLSSESSIDLEKEDSMLLLQKELDAKIKKRIESAISKTRQAKADVFRLGEILDWRYPAMWKKLQPHWREQYAGELPINVVVKVELLRTGGAYHSIKEKSKY</sequence>
<comment type="similarity">
    <text evidence="2">Belongs to the GerABKC lipoprotein family.</text>
</comment>
<evidence type="ECO:0000256" key="1">
    <source>
        <dbReference type="ARBA" id="ARBA00004635"/>
    </source>
</evidence>
<feature type="domain" description="Spore germination protein N-terminal" evidence="9">
    <location>
        <begin position="27"/>
        <end position="198"/>
    </location>
</feature>
<evidence type="ECO:0000256" key="3">
    <source>
        <dbReference type="ARBA" id="ARBA00022544"/>
    </source>
</evidence>
<gene>
    <name evidence="10" type="ORF">EJP82_03925</name>
</gene>
<keyword evidence="5" id="KW-0472">Membrane</keyword>
<reference evidence="10 11" key="1">
    <citation type="submission" date="2018-12" db="EMBL/GenBank/DDBJ databases">
        <authorList>
            <person name="Sun L."/>
            <person name="Chen Z."/>
        </authorList>
    </citation>
    <scope>NUCLEOTIDE SEQUENCE [LARGE SCALE GENOMIC DNA]</scope>
    <source>
        <strain evidence="10 11">DSM 15890</strain>
    </source>
</reference>
<protein>
    <submittedName>
        <fullName evidence="10">Ger(X)C family spore germination protein</fullName>
    </submittedName>
</protein>
<evidence type="ECO:0000256" key="7">
    <source>
        <dbReference type="ARBA" id="ARBA00023288"/>
    </source>
</evidence>
<organism evidence="10 11">
    <name type="scientific">Paenibacillus anaericanus</name>
    <dbReference type="NCBI Taxonomy" id="170367"/>
    <lineage>
        <taxon>Bacteria</taxon>
        <taxon>Bacillati</taxon>
        <taxon>Bacillota</taxon>
        <taxon>Bacilli</taxon>
        <taxon>Bacillales</taxon>
        <taxon>Paenibacillaceae</taxon>
        <taxon>Paenibacillus</taxon>
    </lineage>
</organism>
<dbReference type="NCBIfam" id="TIGR02887">
    <property type="entry name" value="spore_ger_x_C"/>
    <property type="match status" value="1"/>
</dbReference>
<dbReference type="GO" id="GO:0016020">
    <property type="term" value="C:membrane"/>
    <property type="evidence" value="ECO:0007669"/>
    <property type="project" value="UniProtKB-SubCell"/>
</dbReference>
<comment type="subcellular location">
    <subcellularLocation>
        <location evidence="1">Membrane</location>
        <topology evidence="1">Lipid-anchor</topology>
    </subcellularLocation>
</comment>
<dbReference type="InterPro" id="IPR008844">
    <property type="entry name" value="Spore_GerAC-like"/>
</dbReference>
<evidence type="ECO:0000256" key="4">
    <source>
        <dbReference type="ARBA" id="ARBA00022729"/>
    </source>
</evidence>
<dbReference type="Proteomes" id="UP000279446">
    <property type="component" value="Unassembled WGS sequence"/>
</dbReference>
<dbReference type="RefSeq" id="WP_127190707.1">
    <property type="nucleotide sequence ID" value="NZ_RZNY01000002.1"/>
</dbReference>
<dbReference type="PANTHER" id="PTHR35789">
    <property type="entry name" value="SPORE GERMINATION PROTEIN B3"/>
    <property type="match status" value="1"/>
</dbReference>
<dbReference type="Pfam" id="PF05504">
    <property type="entry name" value="Spore_GerAC"/>
    <property type="match status" value="1"/>
</dbReference>
<keyword evidence="6" id="KW-0564">Palmitate</keyword>
<evidence type="ECO:0000313" key="10">
    <source>
        <dbReference type="EMBL" id="RUT48285.1"/>
    </source>
</evidence>
<keyword evidence="3" id="KW-0309">Germination</keyword>
<name>A0A433YEI8_9BACL</name>
<keyword evidence="7" id="KW-0449">Lipoprotein</keyword>
<comment type="caution">
    <text evidence="10">The sequence shown here is derived from an EMBL/GenBank/DDBJ whole genome shotgun (WGS) entry which is preliminary data.</text>
</comment>
<evidence type="ECO:0000313" key="11">
    <source>
        <dbReference type="Proteomes" id="UP000279446"/>
    </source>
</evidence>
<accession>A0A433YEI8</accession>
<proteinExistence type="inferred from homology"/>
<dbReference type="GO" id="GO:0009847">
    <property type="term" value="P:spore germination"/>
    <property type="evidence" value="ECO:0007669"/>
    <property type="project" value="InterPro"/>
</dbReference>
<evidence type="ECO:0000259" key="9">
    <source>
        <dbReference type="Pfam" id="PF25198"/>
    </source>
</evidence>
<dbReference type="InterPro" id="IPR057336">
    <property type="entry name" value="GerAC_N"/>
</dbReference>
<dbReference type="Pfam" id="PF25198">
    <property type="entry name" value="Spore_GerAC_N"/>
    <property type="match status" value="1"/>
</dbReference>
<feature type="domain" description="Spore germination GerAC-like C-terminal" evidence="8">
    <location>
        <begin position="218"/>
        <end position="384"/>
    </location>
</feature>
<evidence type="ECO:0000256" key="5">
    <source>
        <dbReference type="ARBA" id="ARBA00023136"/>
    </source>
</evidence>
<evidence type="ECO:0000256" key="2">
    <source>
        <dbReference type="ARBA" id="ARBA00007886"/>
    </source>
</evidence>
<dbReference type="PROSITE" id="PS51257">
    <property type="entry name" value="PROKAR_LIPOPROTEIN"/>
    <property type="match status" value="1"/>
</dbReference>
<evidence type="ECO:0000259" key="8">
    <source>
        <dbReference type="Pfam" id="PF05504"/>
    </source>
</evidence>
<evidence type="ECO:0000256" key="6">
    <source>
        <dbReference type="ARBA" id="ARBA00023139"/>
    </source>
</evidence>
<dbReference type="InterPro" id="IPR038501">
    <property type="entry name" value="Spore_GerAC_C_sf"/>
</dbReference>
<dbReference type="AlphaFoldDB" id="A0A433YEI8"/>
<keyword evidence="4" id="KW-0732">Signal</keyword>
<dbReference type="OrthoDB" id="9816067at2"/>
<keyword evidence="11" id="KW-1185">Reference proteome</keyword>
<dbReference type="Gene3D" id="3.30.300.210">
    <property type="entry name" value="Nutrient germinant receptor protein C, domain 3"/>
    <property type="match status" value="1"/>
</dbReference>
<dbReference type="EMBL" id="RZNY01000002">
    <property type="protein sequence ID" value="RUT48285.1"/>
    <property type="molecule type" value="Genomic_DNA"/>
</dbReference>
<dbReference type="PANTHER" id="PTHR35789:SF1">
    <property type="entry name" value="SPORE GERMINATION PROTEIN B3"/>
    <property type="match status" value="1"/>
</dbReference>